<keyword evidence="5" id="KW-0862">Zinc</keyword>
<comment type="similarity">
    <text evidence="2">Belongs to the purine nucleoside phosphorylase YfiH/LACC1 family.</text>
</comment>
<dbReference type="EMBL" id="DWZD01000040">
    <property type="protein sequence ID" value="HJA79229.1"/>
    <property type="molecule type" value="Genomic_DNA"/>
</dbReference>
<keyword evidence="4" id="KW-0479">Metal-binding</keyword>
<sequence>MSVTVLRFAFPGLPHIGCAFQLRSCPVPDDPASGGNVSFAVTGDSPERVTRSRRELAACLQLDGWAELRQVHGDTLVFDPAPLPPDREAVTEGDGMATDKANVPLCIKTADCQPILLAHAGGRHIAALHVGWRGNRCEFPQSAVRRFCERYGLDPRDLLAVRGPSLGPARAEFIHFEREWGDDFRPWFDARDRTMDLWGLTRHQLVQAGLSPRRIFGVDICTADNPRLCFSHRHHAASGRQASLVWRHGD</sequence>
<evidence type="ECO:0000256" key="8">
    <source>
        <dbReference type="ARBA" id="ARBA00049893"/>
    </source>
</evidence>
<evidence type="ECO:0000256" key="7">
    <source>
        <dbReference type="ARBA" id="ARBA00048968"/>
    </source>
</evidence>
<dbReference type="Pfam" id="PF02578">
    <property type="entry name" value="Cu-oxidase_4"/>
    <property type="match status" value="1"/>
</dbReference>
<dbReference type="PANTHER" id="PTHR30616:SF3">
    <property type="entry name" value="PURINE NUCLEOSIDE PHOSPHORYLASE"/>
    <property type="match status" value="1"/>
</dbReference>
<evidence type="ECO:0000313" key="10">
    <source>
        <dbReference type="Proteomes" id="UP000823821"/>
    </source>
</evidence>
<dbReference type="SUPFAM" id="SSF64438">
    <property type="entry name" value="CNF1/YfiH-like putative cysteine hydrolases"/>
    <property type="match status" value="1"/>
</dbReference>
<comment type="catalytic activity">
    <reaction evidence="1">
        <text>inosine + phosphate = alpha-D-ribose 1-phosphate + hypoxanthine</text>
        <dbReference type="Rhea" id="RHEA:27646"/>
        <dbReference type="ChEBI" id="CHEBI:17368"/>
        <dbReference type="ChEBI" id="CHEBI:17596"/>
        <dbReference type="ChEBI" id="CHEBI:43474"/>
        <dbReference type="ChEBI" id="CHEBI:57720"/>
        <dbReference type="EC" id="2.4.2.1"/>
    </reaction>
    <physiologicalReaction direction="left-to-right" evidence="1">
        <dbReference type="Rhea" id="RHEA:27647"/>
    </physiologicalReaction>
</comment>
<dbReference type="Gene3D" id="3.60.140.10">
    <property type="entry name" value="CNF1/YfiH-like putative cysteine hydrolases"/>
    <property type="match status" value="1"/>
</dbReference>
<dbReference type="InterPro" id="IPR003730">
    <property type="entry name" value="Cu_polyphenol_OxRdtase"/>
</dbReference>
<evidence type="ECO:0000256" key="3">
    <source>
        <dbReference type="ARBA" id="ARBA00022679"/>
    </source>
</evidence>
<dbReference type="Proteomes" id="UP000823821">
    <property type="component" value="Unassembled WGS sequence"/>
</dbReference>
<evidence type="ECO:0000256" key="1">
    <source>
        <dbReference type="ARBA" id="ARBA00000553"/>
    </source>
</evidence>
<comment type="catalytic activity">
    <reaction evidence="6">
        <text>adenosine + H2O + H(+) = inosine + NH4(+)</text>
        <dbReference type="Rhea" id="RHEA:24408"/>
        <dbReference type="ChEBI" id="CHEBI:15377"/>
        <dbReference type="ChEBI" id="CHEBI:15378"/>
        <dbReference type="ChEBI" id="CHEBI:16335"/>
        <dbReference type="ChEBI" id="CHEBI:17596"/>
        <dbReference type="ChEBI" id="CHEBI:28938"/>
        <dbReference type="EC" id="3.5.4.4"/>
    </reaction>
    <physiologicalReaction direction="left-to-right" evidence="6">
        <dbReference type="Rhea" id="RHEA:24409"/>
    </physiologicalReaction>
</comment>
<accession>A0A9D2KR54</accession>
<dbReference type="GO" id="GO:0017061">
    <property type="term" value="F:S-methyl-5-thioadenosine phosphorylase activity"/>
    <property type="evidence" value="ECO:0007669"/>
    <property type="project" value="UniProtKB-EC"/>
</dbReference>
<gene>
    <name evidence="9" type="ORF">H9784_06655</name>
</gene>
<evidence type="ECO:0000313" key="9">
    <source>
        <dbReference type="EMBL" id="HJA79229.1"/>
    </source>
</evidence>
<organism evidence="9 10">
    <name type="scientific">Candidatus Desulfovibrio intestinavium</name>
    <dbReference type="NCBI Taxonomy" id="2838534"/>
    <lineage>
        <taxon>Bacteria</taxon>
        <taxon>Pseudomonadati</taxon>
        <taxon>Thermodesulfobacteriota</taxon>
        <taxon>Desulfovibrionia</taxon>
        <taxon>Desulfovibrionales</taxon>
        <taxon>Desulfovibrionaceae</taxon>
        <taxon>Desulfovibrio</taxon>
    </lineage>
</organism>
<dbReference type="InterPro" id="IPR038371">
    <property type="entry name" value="Cu_polyphenol_OxRdtase_sf"/>
</dbReference>
<dbReference type="InterPro" id="IPR011324">
    <property type="entry name" value="Cytotoxic_necrot_fac-like_cat"/>
</dbReference>
<comment type="catalytic activity">
    <reaction evidence="8">
        <text>S-methyl-5'-thioadenosine + phosphate = 5-(methylsulfanyl)-alpha-D-ribose 1-phosphate + adenine</text>
        <dbReference type="Rhea" id="RHEA:11852"/>
        <dbReference type="ChEBI" id="CHEBI:16708"/>
        <dbReference type="ChEBI" id="CHEBI:17509"/>
        <dbReference type="ChEBI" id="CHEBI:43474"/>
        <dbReference type="ChEBI" id="CHEBI:58533"/>
        <dbReference type="EC" id="2.4.2.28"/>
    </reaction>
    <physiologicalReaction direction="left-to-right" evidence="8">
        <dbReference type="Rhea" id="RHEA:11853"/>
    </physiologicalReaction>
</comment>
<protein>
    <submittedName>
        <fullName evidence="9">Polyphenol oxidase family protein</fullName>
    </submittedName>
</protein>
<evidence type="ECO:0000256" key="5">
    <source>
        <dbReference type="ARBA" id="ARBA00022833"/>
    </source>
</evidence>
<reference evidence="9" key="1">
    <citation type="journal article" date="2021" name="PeerJ">
        <title>Extensive microbial diversity within the chicken gut microbiome revealed by metagenomics and culture.</title>
        <authorList>
            <person name="Gilroy R."/>
            <person name="Ravi A."/>
            <person name="Getino M."/>
            <person name="Pursley I."/>
            <person name="Horton D.L."/>
            <person name="Alikhan N.F."/>
            <person name="Baker D."/>
            <person name="Gharbi K."/>
            <person name="Hall N."/>
            <person name="Watson M."/>
            <person name="Adriaenssens E.M."/>
            <person name="Foster-Nyarko E."/>
            <person name="Jarju S."/>
            <person name="Secka A."/>
            <person name="Antonio M."/>
            <person name="Oren A."/>
            <person name="Chaudhuri R.R."/>
            <person name="La Ragione R."/>
            <person name="Hildebrand F."/>
            <person name="Pallen M.J."/>
        </authorList>
    </citation>
    <scope>NUCLEOTIDE SEQUENCE</scope>
    <source>
        <strain evidence="9">5032</strain>
    </source>
</reference>
<evidence type="ECO:0000256" key="6">
    <source>
        <dbReference type="ARBA" id="ARBA00047989"/>
    </source>
</evidence>
<dbReference type="CDD" id="cd16833">
    <property type="entry name" value="YfiH"/>
    <property type="match status" value="1"/>
</dbReference>
<evidence type="ECO:0000256" key="4">
    <source>
        <dbReference type="ARBA" id="ARBA00022723"/>
    </source>
</evidence>
<comment type="caution">
    <text evidence="9">The sequence shown here is derived from an EMBL/GenBank/DDBJ whole genome shotgun (WGS) entry which is preliminary data.</text>
</comment>
<dbReference type="AlphaFoldDB" id="A0A9D2KR54"/>
<dbReference type="PANTHER" id="PTHR30616">
    <property type="entry name" value="UNCHARACTERIZED PROTEIN YFIH"/>
    <property type="match status" value="1"/>
</dbReference>
<keyword evidence="3" id="KW-0808">Transferase</keyword>
<reference evidence="9" key="2">
    <citation type="submission" date="2021-04" db="EMBL/GenBank/DDBJ databases">
        <authorList>
            <person name="Gilroy R."/>
        </authorList>
    </citation>
    <scope>NUCLEOTIDE SEQUENCE</scope>
    <source>
        <strain evidence="9">5032</strain>
    </source>
</reference>
<dbReference type="GO" id="GO:0005507">
    <property type="term" value="F:copper ion binding"/>
    <property type="evidence" value="ECO:0007669"/>
    <property type="project" value="TreeGrafter"/>
</dbReference>
<comment type="catalytic activity">
    <reaction evidence="7">
        <text>adenosine + phosphate = alpha-D-ribose 1-phosphate + adenine</text>
        <dbReference type="Rhea" id="RHEA:27642"/>
        <dbReference type="ChEBI" id="CHEBI:16335"/>
        <dbReference type="ChEBI" id="CHEBI:16708"/>
        <dbReference type="ChEBI" id="CHEBI:43474"/>
        <dbReference type="ChEBI" id="CHEBI:57720"/>
        <dbReference type="EC" id="2.4.2.1"/>
    </reaction>
    <physiologicalReaction direction="left-to-right" evidence="7">
        <dbReference type="Rhea" id="RHEA:27643"/>
    </physiologicalReaction>
</comment>
<evidence type="ECO:0000256" key="2">
    <source>
        <dbReference type="ARBA" id="ARBA00007353"/>
    </source>
</evidence>
<proteinExistence type="inferred from homology"/>
<name>A0A9D2KR54_9BACT</name>